<dbReference type="GO" id="GO:0004519">
    <property type="term" value="F:endonuclease activity"/>
    <property type="evidence" value="ECO:0007669"/>
    <property type="project" value="UniProtKB-KW"/>
</dbReference>
<dbReference type="RefSeq" id="WP_074834893.1">
    <property type="nucleotide sequence ID" value="NZ_FOAT01000015.1"/>
</dbReference>
<proteinExistence type="predicted"/>
<sequence length="312" mass="35867">MKILYCNVREMDEYNGYVIDGYHGGGSYTENKVPLEVNNFTRHGNLYYGYVQSTHDTINIQKNFGASPNSDSIDNVLVVWVCHQSKIVGFYIDATVYRNKQPIPNNIAAQRSKCEGAGYNIITKQAILIPSDKRKIAVTGMGRCNIWYGNDDMDQKVLKYLQDYQKSLNDYICSVEANSDIKGEEYECLVKQRVNQGVFREQILERFHCKCALCSVSNASFLIASHIKPWSKSDPNEKLSIFNGLLLCPNHDKLFDKGYISFSDNGQIMISNQLSDTDKLFLNVNDKMRIPDEFICEEMKVYLHYHRQYFKG</sequence>
<gene>
    <name evidence="2" type="ORF">SAMN05216469_11512</name>
</gene>
<dbReference type="AlphaFoldDB" id="A0A1H7NF77"/>
<evidence type="ECO:0000313" key="2">
    <source>
        <dbReference type="EMBL" id="SEL22094.1"/>
    </source>
</evidence>
<feature type="domain" description="HNH nuclease" evidence="1">
    <location>
        <begin position="211"/>
        <end position="262"/>
    </location>
</feature>
<protein>
    <submittedName>
        <fullName evidence="2">HNH endonuclease</fullName>
    </submittedName>
</protein>
<accession>A0A1H7NF77</accession>
<dbReference type="Proteomes" id="UP000186015">
    <property type="component" value="Unassembled WGS sequence"/>
</dbReference>
<keyword evidence="2" id="KW-0540">Nuclease</keyword>
<dbReference type="Pfam" id="PF13391">
    <property type="entry name" value="HNH_2"/>
    <property type="match status" value="1"/>
</dbReference>
<reference evidence="2" key="1">
    <citation type="submission" date="2016-10" db="EMBL/GenBank/DDBJ databases">
        <authorList>
            <person name="de Groot N.N."/>
        </authorList>
    </citation>
    <scope>NUCLEOTIDE SEQUENCE [LARGE SCALE GENOMIC DNA]</scope>
    <source>
        <strain evidence="2">KH2T6</strain>
    </source>
</reference>
<name>A0A1H7NF77_RUMAL</name>
<evidence type="ECO:0000259" key="1">
    <source>
        <dbReference type="Pfam" id="PF13391"/>
    </source>
</evidence>
<dbReference type="EMBL" id="FOAT01000015">
    <property type="protein sequence ID" value="SEL22094.1"/>
    <property type="molecule type" value="Genomic_DNA"/>
</dbReference>
<keyword evidence="2" id="KW-0255">Endonuclease</keyword>
<dbReference type="InterPro" id="IPR003615">
    <property type="entry name" value="HNH_nuc"/>
</dbReference>
<organism evidence="2">
    <name type="scientific">Ruminococcus albus</name>
    <dbReference type="NCBI Taxonomy" id="1264"/>
    <lineage>
        <taxon>Bacteria</taxon>
        <taxon>Bacillati</taxon>
        <taxon>Bacillota</taxon>
        <taxon>Clostridia</taxon>
        <taxon>Eubacteriales</taxon>
        <taxon>Oscillospiraceae</taxon>
        <taxon>Ruminococcus</taxon>
    </lineage>
</organism>
<keyword evidence="2" id="KW-0378">Hydrolase</keyword>